<reference evidence="2" key="2">
    <citation type="submission" date="2025-09" db="UniProtKB">
        <authorList>
            <consortium name="Ensembl"/>
        </authorList>
    </citation>
    <scope>IDENTIFICATION</scope>
</reference>
<dbReference type="CDD" id="cd07765">
    <property type="entry name" value="KRAB_A-box"/>
    <property type="match status" value="1"/>
</dbReference>
<evidence type="ECO:0000313" key="3">
    <source>
        <dbReference type="Proteomes" id="UP000694404"/>
    </source>
</evidence>
<accession>A0A8C0GD76</accession>
<proteinExistence type="predicted"/>
<dbReference type="Ensembl" id="ENSCABT00000006034.1">
    <property type="protein sequence ID" value="ENSCABP00000005544.1"/>
    <property type="gene ID" value="ENSCABG00000004184.1"/>
</dbReference>
<dbReference type="PROSITE" id="PS50805">
    <property type="entry name" value="KRAB"/>
    <property type="match status" value="1"/>
</dbReference>
<evidence type="ECO:0000313" key="2">
    <source>
        <dbReference type="Ensembl" id="ENSCABP00000005544.1"/>
    </source>
</evidence>
<keyword evidence="3" id="KW-1185">Reference proteome</keyword>
<dbReference type="InterPro" id="IPR036051">
    <property type="entry name" value="KRAB_dom_sf"/>
</dbReference>
<dbReference type="InterPro" id="IPR050169">
    <property type="entry name" value="Krueppel_C2H2_ZnF"/>
</dbReference>
<dbReference type="InterPro" id="IPR001909">
    <property type="entry name" value="KRAB"/>
</dbReference>
<evidence type="ECO:0000259" key="1">
    <source>
        <dbReference type="PROSITE" id="PS50805"/>
    </source>
</evidence>
<protein>
    <recommendedName>
        <fullName evidence="1">KRAB domain-containing protein</fullName>
    </recommendedName>
</protein>
<reference evidence="2" key="1">
    <citation type="submission" date="2025-08" db="UniProtKB">
        <authorList>
            <consortium name="Ensembl"/>
        </authorList>
    </citation>
    <scope>IDENTIFICATION</scope>
</reference>
<dbReference type="AlphaFoldDB" id="A0A8C0GD76"/>
<dbReference type="GO" id="GO:0006355">
    <property type="term" value="P:regulation of DNA-templated transcription"/>
    <property type="evidence" value="ECO:0007669"/>
    <property type="project" value="InterPro"/>
</dbReference>
<dbReference type="GeneTree" id="ENSGT01140000286029"/>
<name>A0A8C0GD76_CHEAB</name>
<dbReference type="SUPFAM" id="SSF109640">
    <property type="entry name" value="KRAB domain (Kruppel-associated box)"/>
    <property type="match status" value="1"/>
</dbReference>
<dbReference type="SMART" id="SM00349">
    <property type="entry name" value="KRAB"/>
    <property type="match status" value="1"/>
</dbReference>
<feature type="domain" description="KRAB" evidence="1">
    <location>
        <begin position="15"/>
        <end position="117"/>
    </location>
</feature>
<dbReference type="Proteomes" id="UP000694404">
    <property type="component" value="Unplaced"/>
</dbReference>
<organism evidence="2 3">
    <name type="scientific">Chelonoidis abingdonii</name>
    <name type="common">Abingdon island giant tortoise</name>
    <name type="synonym">Testudo abingdonii</name>
    <dbReference type="NCBI Taxonomy" id="106734"/>
    <lineage>
        <taxon>Eukaryota</taxon>
        <taxon>Metazoa</taxon>
        <taxon>Chordata</taxon>
        <taxon>Craniata</taxon>
        <taxon>Vertebrata</taxon>
        <taxon>Euteleostomi</taxon>
        <taxon>Archelosauria</taxon>
        <taxon>Testudinata</taxon>
        <taxon>Testudines</taxon>
        <taxon>Cryptodira</taxon>
        <taxon>Durocryptodira</taxon>
        <taxon>Testudinoidea</taxon>
        <taxon>Testudinidae</taxon>
        <taxon>Chelonoidis</taxon>
    </lineage>
</organism>
<dbReference type="PANTHER" id="PTHR23232:SF142">
    <property type="entry name" value="GASTRULA ZINC FINGER PROTEIN XLCGF57.1-LIKE-RELATED"/>
    <property type="match status" value="1"/>
</dbReference>
<dbReference type="OMA" id="AHCPLVD"/>
<sequence>MIIGSCDCLRTSLVLTFEEVAIWFSQEEWEMLADWQKELYRAVMLENYENLFLLGFSSVLCCYTVMNWLGCEGAHCPLVDGTRTGQLCVLGPILDLGHLHTTPPWAPLGGNTSPLASTGVLS</sequence>
<dbReference type="Pfam" id="PF01352">
    <property type="entry name" value="KRAB"/>
    <property type="match status" value="1"/>
</dbReference>
<dbReference type="PANTHER" id="PTHR23232">
    <property type="entry name" value="KRAB DOMAIN C2H2 ZINC FINGER"/>
    <property type="match status" value="1"/>
</dbReference>
<dbReference type="Gene3D" id="6.10.140.140">
    <property type="match status" value="1"/>
</dbReference>